<dbReference type="AlphaFoldDB" id="A0A437Q9V2"/>
<dbReference type="SUPFAM" id="SSF53649">
    <property type="entry name" value="Alkaline phosphatase-like"/>
    <property type="match status" value="1"/>
</dbReference>
<name>A0A437Q9V2_9GAMM</name>
<dbReference type="InterPro" id="IPR017850">
    <property type="entry name" value="Alkaline_phosphatase_core_sf"/>
</dbReference>
<evidence type="ECO:0000313" key="1">
    <source>
        <dbReference type="EMBL" id="RVU31133.1"/>
    </source>
</evidence>
<evidence type="ECO:0000313" key="2">
    <source>
        <dbReference type="Proteomes" id="UP000282818"/>
    </source>
</evidence>
<dbReference type="RefSeq" id="WP_127693978.1">
    <property type="nucleotide sequence ID" value="NZ_SACQ01000003.1"/>
</dbReference>
<dbReference type="GO" id="GO:0016787">
    <property type="term" value="F:hydrolase activity"/>
    <property type="evidence" value="ECO:0007669"/>
    <property type="project" value="UniProtKB-ARBA"/>
</dbReference>
<dbReference type="Pfam" id="PF01663">
    <property type="entry name" value="Phosphodiest"/>
    <property type="match status" value="1"/>
</dbReference>
<gene>
    <name evidence="1" type="ORF">EOE65_09040</name>
</gene>
<protein>
    <submittedName>
        <fullName evidence="1">Alkaline phosphatase family protein</fullName>
    </submittedName>
</protein>
<dbReference type="Gene3D" id="3.40.720.10">
    <property type="entry name" value="Alkaline Phosphatase, subunit A"/>
    <property type="match status" value="1"/>
</dbReference>
<reference evidence="1 2" key="1">
    <citation type="submission" date="2019-01" db="EMBL/GenBank/DDBJ databases">
        <authorList>
            <person name="Chen W.-M."/>
        </authorList>
    </citation>
    <scope>NUCLEOTIDE SEQUENCE [LARGE SCALE GENOMIC DNA]</scope>
    <source>
        <strain evidence="1 2">HPM-16</strain>
    </source>
</reference>
<comment type="caution">
    <text evidence="1">The sequence shown here is derived from an EMBL/GenBank/DDBJ whole genome shotgun (WGS) entry which is preliminary data.</text>
</comment>
<organism evidence="1 2">
    <name type="scientific">Neptunomonas marina</name>
    <dbReference type="NCBI Taxonomy" id="1815562"/>
    <lineage>
        <taxon>Bacteria</taxon>
        <taxon>Pseudomonadati</taxon>
        <taxon>Pseudomonadota</taxon>
        <taxon>Gammaproteobacteria</taxon>
        <taxon>Oceanospirillales</taxon>
        <taxon>Oceanospirillaceae</taxon>
        <taxon>Neptunomonas</taxon>
    </lineage>
</organism>
<dbReference type="Proteomes" id="UP000282818">
    <property type="component" value="Unassembled WGS sequence"/>
</dbReference>
<dbReference type="PANTHER" id="PTHR10151:SF120">
    <property type="entry name" value="BIS(5'-ADENOSYL)-TRIPHOSPHATASE"/>
    <property type="match status" value="1"/>
</dbReference>
<dbReference type="InterPro" id="IPR002591">
    <property type="entry name" value="Phosphodiest/P_Trfase"/>
</dbReference>
<proteinExistence type="predicted"/>
<keyword evidence="2" id="KW-1185">Reference proteome</keyword>
<dbReference type="PANTHER" id="PTHR10151">
    <property type="entry name" value="ECTONUCLEOTIDE PYROPHOSPHATASE/PHOSPHODIESTERASE"/>
    <property type="match status" value="1"/>
</dbReference>
<accession>A0A437Q9V2</accession>
<sequence>MGKLILVMIDGISAEHFESYRQHLPNLDRLARAGTQVSGMSPEICGTSCPGRTSIIAGVSPAEHGIYGNLIFADGQFRWANPYDVKCPTLPALAKQQGLDVASIGYGMVRPEDTSLYCGPWWVDEMIMRGKDEQPCAADQQWLRANGVIDPDGRIAALNTETPVKPNQTPDIKLQMGMLADQQYLDIAAGLATSSQAPDFILLEITITDYFLHKFGPDHDLTRWSLRTADAQLGTLIARLDAANMLDQYNFAICSDHGHNAMPRALYVDRLLGDDVIWSSEGAMLLIKPANPMESERITKLLCDEGIEPWNNDFLPPEDAAQLLVFTVPENSDISFEASKTSGEGIYGPSKYRSNHGMRPGTDADFRFCIFSGPDVPSQQLRRADKTQFAQTMADILGVNTPWNATSLLQQHTQHTSASITEAALN</sequence>
<dbReference type="EMBL" id="SACQ01000003">
    <property type="protein sequence ID" value="RVU31133.1"/>
    <property type="molecule type" value="Genomic_DNA"/>
</dbReference>